<dbReference type="Pfam" id="PF13561">
    <property type="entry name" value="adh_short_C2"/>
    <property type="match status" value="1"/>
</dbReference>
<dbReference type="Proteomes" id="UP000737391">
    <property type="component" value="Unassembled WGS sequence"/>
</dbReference>
<protein>
    <submittedName>
        <fullName evidence="4">3-oxoacyl-(Acyl-carrier) reductase</fullName>
    </submittedName>
</protein>
<sequence>MPTLQGKVAIISGSSGGIGAAIARELSHRGARVVINYPFTSEKEKADAVLSTLEGPAGSITVEADLSSATGPSKLVEAAVERFGTIDILVNNAGISAPLDIRHADLDECLSAWDSMAVLNGRGTLLLTRAVLKHLAKQNSRIINICSTTSRNPEPAISLYAGTKGMIESFTRCWARDLPREYGCTVNTVAPGPVATEHVLSAPAHILEILRRTSEGTPVAPRMAYPSEVAWIVATLCDKQAGWLNGLYIPVAGGSTLS</sequence>
<dbReference type="FunFam" id="3.40.50.720:FF:000084">
    <property type="entry name" value="Short-chain dehydrogenase reductase"/>
    <property type="match status" value="1"/>
</dbReference>
<dbReference type="InterPro" id="IPR036291">
    <property type="entry name" value="NAD(P)-bd_dom_sf"/>
</dbReference>
<evidence type="ECO:0000313" key="4">
    <source>
        <dbReference type="EMBL" id="KAF4473277.1"/>
    </source>
</evidence>
<dbReference type="OrthoDB" id="47007at2759"/>
<dbReference type="AlphaFoldDB" id="A0A9P5AW97"/>
<dbReference type="GO" id="GO:0016614">
    <property type="term" value="F:oxidoreductase activity, acting on CH-OH group of donors"/>
    <property type="evidence" value="ECO:0007669"/>
    <property type="project" value="UniProtKB-ARBA"/>
</dbReference>
<dbReference type="CDD" id="cd05233">
    <property type="entry name" value="SDR_c"/>
    <property type="match status" value="1"/>
</dbReference>
<dbReference type="PANTHER" id="PTHR48107">
    <property type="entry name" value="NADPH-DEPENDENT ALDEHYDE REDUCTASE-LIKE PROTEIN, CHLOROPLASTIC-RELATED"/>
    <property type="match status" value="1"/>
</dbReference>
<dbReference type="PANTHER" id="PTHR48107:SF7">
    <property type="entry name" value="RE15974P"/>
    <property type="match status" value="1"/>
</dbReference>
<keyword evidence="5" id="KW-1185">Reference proteome</keyword>
<dbReference type="Gene3D" id="3.40.50.720">
    <property type="entry name" value="NAD(P)-binding Rossmann-like Domain"/>
    <property type="match status" value="1"/>
</dbReference>
<dbReference type="PRINTS" id="PR00081">
    <property type="entry name" value="GDHRDH"/>
</dbReference>
<keyword evidence="2" id="KW-0521">NADP</keyword>
<keyword evidence="3" id="KW-0560">Oxidoreductase</keyword>
<evidence type="ECO:0000256" key="2">
    <source>
        <dbReference type="ARBA" id="ARBA00022857"/>
    </source>
</evidence>
<gene>
    <name evidence="4" type="ORF">FAGAP_13289</name>
</gene>
<dbReference type="InterPro" id="IPR002347">
    <property type="entry name" value="SDR_fam"/>
</dbReference>
<proteinExistence type="inferred from homology"/>
<reference evidence="4" key="1">
    <citation type="submission" date="2020-01" db="EMBL/GenBank/DDBJ databases">
        <title>Identification and distribution of gene clusters putatively required for synthesis of sphingolipid metabolism inhibitors in phylogenetically diverse species of the filamentous fungus Fusarium.</title>
        <authorList>
            <person name="Kim H.-S."/>
            <person name="Busman M."/>
            <person name="Brown D.W."/>
            <person name="Divon H."/>
            <person name="Uhlig S."/>
            <person name="Proctor R.H."/>
        </authorList>
    </citation>
    <scope>NUCLEOTIDE SEQUENCE</scope>
    <source>
        <strain evidence="4">NRRL 31653</strain>
    </source>
</reference>
<organism evidence="4 5">
    <name type="scientific">Fusarium agapanthi</name>
    <dbReference type="NCBI Taxonomy" id="1803897"/>
    <lineage>
        <taxon>Eukaryota</taxon>
        <taxon>Fungi</taxon>
        <taxon>Dikarya</taxon>
        <taxon>Ascomycota</taxon>
        <taxon>Pezizomycotina</taxon>
        <taxon>Sordariomycetes</taxon>
        <taxon>Hypocreomycetidae</taxon>
        <taxon>Hypocreales</taxon>
        <taxon>Nectriaceae</taxon>
        <taxon>Fusarium</taxon>
        <taxon>Fusarium fujikuroi species complex</taxon>
    </lineage>
</organism>
<evidence type="ECO:0000313" key="5">
    <source>
        <dbReference type="Proteomes" id="UP000737391"/>
    </source>
</evidence>
<comment type="caution">
    <text evidence="4">The sequence shown here is derived from an EMBL/GenBank/DDBJ whole genome shotgun (WGS) entry which is preliminary data.</text>
</comment>
<dbReference type="SUPFAM" id="SSF51735">
    <property type="entry name" value="NAD(P)-binding Rossmann-fold domains"/>
    <property type="match status" value="1"/>
</dbReference>
<dbReference type="EMBL" id="LUFC02001794">
    <property type="protein sequence ID" value="KAF4473277.1"/>
    <property type="molecule type" value="Genomic_DNA"/>
</dbReference>
<accession>A0A9P5AW97</accession>
<dbReference type="PRINTS" id="PR00080">
    <property type="entry name" value="SDRFAMILY"/>
</dbReference>
<evidence type="ECO:0000256" key="1">
    <source>
        <dbReference type="ARBA" id="ARBA00006484"/>
    </source>
</evidence>
<comment type="similarity">
    <text evidence="1">Belongs to the short-chain dehydrogenases/reductases (SDR) family.</text>
</comment>
<evidence type="ECO:0000256" key="3">
    <source>
        <dbReference type="ARBA" id="ARBA00023002"/>
    </source>
</evidence>
<name>A0A9P5AW97_9HYPO</name>